<dbReference type="RefSeq" id="WP_148878783.1">
    <property type="nucleotide sequence ID" value="NZ_CP042813.1"/>
</dbReference>
<dbReference type="EMBL" id="CP042817">
    <property type="protein sequence ID" value="QEJ97570.1"/>
    <property type="molecule type" value="Genomic_DNA"/>
</dbReference>
<organism evidence="1 2">
    <name type="scientific">Treponema phagedenis</name>
    <dbReference type="NCBI Taxonomy" id="162"/>
    <lineage>
        <taxon>Bacteria</taxon>
        <taxon>Pseudomonadati</taxon>
        <taxon>Spirochaetota</taxon>
        <taxon>Spirochaetia</taxon>
        <taxon>Spirochaetales</taxon>
        <taxon>Treponemataceae</taxon>
        <taxon>Treponema</taxon>
    </lineage>
</organism>
<reference evidence="1 2" key="1">
    <citation type="submission" date="2019-08" db="EMBL/GenBank/DDBJ databases">
        <authorList>
            <person name="Kuhnert P."/>
        </authorList>
    </citation>
    <scope>NUCLEOTIDE SEQUENCE [LARGE SCALE GENOMIC DNA]</scope>
    <source>
        <strain evidence="1 2">B36.5</strain>
    </source>
</reference>
<name>A0AAE6ITE2_TREPH</name>
<dbReference type="AlphaFoldDB" id="A0AAE6ITE2"/>
<accession>A0AAE6ITE2</accession>
<protein>
    <submittedName>
        <fullName evidence="1">Uncharacterized protein</fullName>
    </submittedName>
</protein>
<dbReference type="Proteomes" id="UP000323594">
    <property type="component" value="Chromosome"/>
</dbReference>
<proteinExistence type="predicted"/>
<evidence type="ECO:0000313" key="2">
    <source>
        <dbReference type="Proteomes" id="UP000323594"/>
    </source>
</evidence>
<gene>
    <name evidence="1" type="ORF">FUT82_05845</name>
</gene>
<evidence type="ECO:0000313" key="1">
    <source>
        <dbReference type="EMBL" id="QEJ97570.1"/>
    </source>
</evidence>
<sequence length="254" mass="29281">MLILERRLLKKITFVSKKRGAVQAAYPENTYAIIELKNRMLKEDDVAQLSQYFEKTEEIKNIINEYETNGNNAQGRNFIGILAGPDIDVNLQQRIINGEIKIQGNIPLIAITLKRYKSERGEVFILTEQYKPQNMVQRNTEPYTFNGQTYSKRRLVHAVVKDYLAKHKKISYTELEEAFPKRIQGSYGVFDTLENANKIFQRANRARHLLNEEDILCVGNIKIAVCGEWEKNNFAEFLNCARALGYTIAVANNE</sequence>